<dbReference type="Proteomes" id="UP000383932">
    <property type="component" value="Unassembled WGS sequence"/>
</dbReference>
<gene>
    <name evidence="1" type="ORF">CTheo_3919</name>
</gene>
<evidence type="ECO:0000313" key="2">
    <source>
        <dbReference type="Proteomes" id="UP000383932"/>
    </source>
</evidence>
<dbReference type="GO" id="GO:0008168">
    <property type="term" value="F:methyltransferase activity"/>
    <property type="evidence" value="ECO:0007669"/>
    <property type="project" value="UniProtKB-KW"/>
</dbReference>
<reference evidence="1 2" key="1">
    <citation type="journal article" date="2019" name="Fungal Biol. Biotechnol.">
        <title>Draft genome sequence of fastidious pathogen Ceratobasidium theobromae, which causes vascular-streak dieback in Theobroma cacao.</title>
        <authorList>
            <person name="Ali S.S."/>
            <person name="Asman A."/>
            <person name="Shao J."/>
            <person name="Firmansyah A.P."/>
            <person name="Susilo A.W."/>
            <person name="Rosmana A."/>
            <person name="McMahon P."/>
            <person name="Junaid M."/>
            <person name="Guest D."/>
            <person name="Kheng T.Y."/>
            <person name="Meinhardt L.W."/>
            <person name="Bailey B.A."/>
        </authorList>
    </citation>
    <scope>NUCLEOTIDE SEQUENCE [LARGE SCALE GENOMIC DNA]</scope>
    <source>
        <strain evidence="1 2">CT2</strain>
    </source>
</reference>
<dbReference type="Pfam" id="PF13489">
    <property type="entry name" value="Methyltransf_23"/>
    <property type="match status" value="1"/>
</dbReference>
<dbReference type="OrthoDB" id="2013972at2759"/>
<keyword evidence="1" id="KW-0808">Transferase</keyword>
<dbReference type="InterPro" id="IPR029063">
    <property type="entry name" value="SAM-dependent_MTases_sf"/>
</dbReference>
<keyword evidence="1" id="KW-0489">Methyltransferase</keyword>
<proteinExistence type="predicted"/>
<comment type="caution">
    <text evidence="1">The sequence shown here is derived from an EMBL/GenBank/DDBJ whole genome shotgun (WGS) entry which is preliminary data.</text>
</comment>
<evidence type="ECO:0000313" key="1">
    <source>
        <dbReference type="EMBL" id="KAB5592655.1"/>
    </source>
</evidence>
<dbReference type="PANTHER" id="PTHR43591">
    <property type="entry name" value="METHYLTRANSFERASE"/>
    <property type="match status" value="1"/>
</dbReference>
<dbReference type="AlphaFoldDB" id="A0A5N5QLJ3"/>
<dbReference type="Gene3D" id="3.40.50.150">
    <property type="entry name" value="Vaccinia Virus protein VP39"/>
    <property type="match status" value="1"/>
</dbReference>
<organism evidence="1 2">
    <name type="scientific">Ceratobasidium theobromae</name>
    <dbReference type="NCBI Taxonomy" id="1582974"/>
    <lineage>
        <taxon>Eukaryota</taxon>
        <taxon>Fungi</taxon>
        <taxon>Dikarya</taxon>
        <taxon>Basidiomycota</taxon>
        <taxon>Agaricomycotina</taxon>
        <taxon>Agaricomycetes</taxon>
        <taxon>Cantharellales</taxon>
        <taxon>Ceratobasidiaceae</taxon>
        <taxon>Ceratobasidium</taxon>
    </lineage>
</organism>
<accession>A0A5N5QLJ3</accession>
<name>A0A5N5QLJ3_9AGAM</name>
<dbReference type="EMBL" id="SSOP01000058">
    <property type="protein sequence ID" value="KAB5592655.1"/>
    <property type="molecule type" value="Genomic_DNA"/>
</dbReference>
<sequence>MATRVWNDETEGDVWLVHPEPYSKDLELDTSYSSDSEATISSMETIDSAEIGDYFRVEYGRTFPKYDDLPMALPADPDEIYRLKIQHIALKKVVGGALDTLIEAQLAPSPDGRRKCILDVRTQSGIWAEEIAIKFPNVDVKTIDVAPTVPHYPRPNLHHEVYDIHAGILEPAGSFDIVHARHTVNMVKDWKSMLREIHRVLRPGGMLIFGEIDPRLTLPGQYVPALHGSGRRGTSFFEFYRQALVKGGILIEASSEIDDWLRPDSDTWNASPPGFHRLQHRSWEVPTNGLWHPDPVMQEVGMLMAMNFREFIGSARPLFLSHGVLDAEFDEWVEAIRQEIRDPMNDTVIRYHLVTAFKLS</sequence>
<dbReference type="GO" id="GO:0032259">
    <property type="term" value="P:methylation"/>
    <property type="evidence" value="ECO:0007669"/>
    <property type="project" value="UniProtKB-KW"/>
</dbReference>
<dbReference type="SUPFAM" id="SSF53335">
    <property type="entry name" value="S-adenosyl-L-methionine-dependent methyltransferases"/>
    <property type="match status" value="1"/>
</dbReference>
<keyword evidence="2" id="KW-1185">Reference proteome</keyword>
<protein>
    <submittedName>
        <fullName evidence="1">Methyltransferase domain containing protein</fullName>
    </submittedName>
</protein>
<dbReference type="PANTHER" id="PTHR43591:SF24">
    <property type="entry name" value="2-METHOXY-6-POLYPRENYL-1,4-BENZOQUINOL METHYLASE, MITOCHONDRIAL"/>
    <property type="match status" value="1"/>
</dbReference>
<dbReference type="CDD" id="cd02440">
    <property type="entry name" value="AdoMet_MTases"/>
    <property type="match status" value="1"/>
</dbReference>